<dbReference type="PROSITE" id="PS50181">
    <property type="entry name" value="FBOX"/>
    <property type="match status" value="1"/>
</dbReference>
<feature type="region of interest" description="Disordered" evidence="1">
    <location>
        <begin position="1"/>
        <end position="55"/>
    </location>
</feature>
<sequence>MLETLLSSNASPSSKRKAANDSESLTFPPNYESTARHTHGSEKSIEPGLDLDHKTGTAEQEFLMERPPSKRARQEQFSSISAAGPVSTFQEEVNAAAKEVPRPKNPSSFLLMMPLDVLFEIVSHIAPTDLIILCRVCKTIRETLLSKSAVVVWRASRAKFDAPDCPEWISEPAWTALLFGDSCQACGTNNVTQVDFTLLRRICVKCRQQHLVLSTKVKNRYSGLNEYVLDLILSTQGRISKGIYYWDTDIEETMAKIDAAKEREPSGFPSMDDLLETLRMAKSAKARSIEERKSDWTHWHGQYQTGRSRDIARLQQRRLEQIKARLLGLGYDQRDLGFLIYHPEESKSTAMLTDESWDSIRLQLESETVEHRDRRLANEAGQQRQERAAVVYNRFIEHKKRIHPSRWKSLMTSLQITLLDPFLTIIGSNSSLDDTEAAVDEAFGDIEKILRDAENRQKLSLRALLPPAQGTIQNLEPLHLATAVFSCNNASKKRDTCTFSMTTHNSFYFGFNEVSEHYCDVVDWRWYWRNNNPHGSEYEDERRQRINGPGFTYNPRMAEAVQKVLNIIKLEPSTTTIEELDRKVDAERSPIRFGCQSCPTYRIKETWFSSIQRDGFGWRALVEHLSSDIAHNPSIDIFILTSKQAAEVRECELSQERNTWGCSKWACAHCSEHVEQLQRRDKVLLHLRDKHSIKEPQQTKDFLVIEPSKPSSAHRLRYNVDGEHLL</sequence>
<comment type="caution">
    <text evidence="3">The sequence shown here is derived from an EMBL/GenBank/DDBJ whole genome shotgun (WGS) entry which is preliminary data.</text>
</comment>
<feature type="domain" description="F-box" evidence="2">
    <location>
        <begin position="107"/>
        <end position="156"/>
    </location>
</feature>
<evidence type="ECO:0000313" key="4">
    <source>
        <dbReference type="Proteomes" id="UP000807306"/>
    </source>
</evidence>
<organism evidence="3 4">
    <name type="scientific">Crepidotus variabilis</name>
    <dbReference type="NCBI Taxonomy" id="179855"/>
    <lineage>
        <taxon>Eukaryota</taxon>
        <taxon>Fungi</taxon>
        <taxon>Dikarya</taxon>
        <taxon>Basidiomycota</taxon>
        <taxon>Agaricomycotina</taxon>
        <taxon>Agaricomycetes</taxon>
        <taxon>Agaricomycetidae</taxon>
        <taxon>Agaricales</taxon>
        <taxon>Agaricineae</taxon>
        <taxon>Crepidotaceae</taxon>
        <taxon>Crepidotus</taxon>
    </lineage>
</organism>
<proteinExistence type="predicted"/>
<protein>
    <recommendedName>
        <fullName evidence="2">F-box domain-containing protein</fullName>
    </recommendedName>
</protein>
<gene>
    <name evidence="3" type="ORF">CPB83DRAFT_862393</name>
</gene>
<dbReference type="Pfam" id="PF00646">
    <property type="entry name" value="F-box"/>
    <property type="match status" value="1"/>
</dbReference>
<feature type="compositionally biased region" description="Polar residues" evidence="1">
    <location>
        <begin position="1"/>
        <end position="13"/>
    </location>
</feature>
<evidence type="ECO:0000313" key="3">
    <source>
        <dbReference type="EMBL" id="KAF9523736.1"/>
    </source>
</evidence>
<dbReference type="CDD" id="cd09917">
    <property type="entry name" value="F-box_SF"/>
    <property type="match status" value="1"/>
</dbReference>
<keyword evidence="4" id="KW-1185">Reference proteome</keyword>
<dbReference type="InterPro" id="IPR036047">
    <property type="entry name" value="F-box-like_dom_sf"/>
</dbReference>
<reference evidence="3" key="1">
    <citation type="submission" date="2020-11" db="EMBL/GenBank/DDBJ databases">
        <authorList>
            <consortium name="DOE Joint Genome Institute"/>
            <person name="Ahrendt S."/>
            <person name="Riley R."/>
            <person name="Andreopoulos W."/>
            <person name="Labutti K."/>
            <person name="Pangilinan J."/>
            <person name="Ruiz-Duenas F.J."/>
            <person name="Barrasa J.M."/>
            <person name="Sanchez-Garcia M."/>
            <person name="Camarero S."/>
            <person name="Miyauchi S."/>
            <person name="Serrano A."/>
            <person name="Linde D."/>
            <person name="Babiker R."/>
            <person name="Drula E."/>
            <person name="Ayuso-Fernandez I."/>
            <person name="Pacheco R."/>
            <person name="Padilla G."/>
            <person name="Ferreira P."/>
            <person name="Barriuso J."/>
            <person name="Kellner H."/>
            <person name="Castanera R."/>
            <person name="Alfaro M."/>
            <person name="Ramirez L."/>
            <person name="Pisabarro A.G."/>
            <person name="Kuo A."/>
            <person name="Tritt A."/>
            <person name="Lipzen A."/>
            <person name="He G."/>
            <person name="Yan M."/>
            <person name="Ng V."/>
            <person name="Cullen D."/>
            <person name="Martin F."/>
            <person name="Rosso M.-N."/>
            <person name="Henrissat B."/>
            <person name="Hibbett D."/>
            <person name="Martinez A.T."/>
            <person name="Grigoriev I.V."/>
        </authorList>
    </citation>
    <scope>NUCLEOTIDE SEQUENCE</scope>
    <source>
        <strain evidence="3">CBS 506.95</strain>
    </source>
</reference>
<dbReference type="SMART" id="SM00256">
    <property type="entry name" value="FBOX"/>
    <property type="match status" value="1"/>
</dbReference>
<feature type="compositionally biased region" description="Basic and acidic residues" evidence="1">
    <location>
        <begin position="39"/>
        <end position="55"/>
    </location>
</feature>
<dbReference type="SUPFAM" id="SSF81383">
    <property type="entry name" value="F-box domain"/>
    <property type="match status" value="1"/>
</dbReference>
<name>A0A9P6E6V6_9AGAR</name>
<dbReference type="Proteomes" id="UP000807306">
    <property type="component" value="Unassembled WGS sequence"/>
</dbReference>
<evidence type="ECO:0000259" key="2">
    <source>
        <dbReference type="PROSITE" id="PS50181"/>
    </source>
</evidence>
<feature type="compositionally biased region" description="Polar residues" evidence="1">
    <location>
        <begin position="21"/>
        <end position="33"/>
    </location>
</feature>
<dbReference type="EMBL" id="MU157911">
    <property type="protein sequence ID" value="KAF9523736.1"/>
    <property type="molecule type" value="Genomic_DNA"/>
</dbReference>
<dbReference type="InterPro" id="IPR001810">
    <property type="entry name" value="F-box_dom"/>
</dbReference>
<dbReference type="AlphaFoldDB" id="A0A9P6E6V6"/>
<accession>A0A9P6E6V6</accession>
<evidence type="ECO:0000256" key="1">
    <source>
        <dbReference type="SAM" id="MobiDB-lite"/>
    </source>
</evidence>
<dbReference type="OrthoDB" id="2322499at2759"/>